<dbReference type="Gene3D" id="3.40.50.150">
    <property type="entry name" value="Vaccinia Virus protein VP39"/>
    <property type="match status" value="1"/>
</dbReference>
<dbReference type="SUPFAM" id="SSF53335">
    <property type="entry name" value="S-adenosyl-L-methionine-dependent methyltransferases"/>
    <property type="match status" value="1"/>
</dbReference>
<keyword evidence="1" id="KW-0489">Methyltransferase</keyword>
<evidence type="ECO:0000313" key="1">
    <source>
        <dbReference type="EMBL" id="MBO0360824.1"/>
    </source>
</evidence>
<accession>A0A939EZP5</accession>
<dbReference type="EMBL" id="JAFLQZ010000024">
    <property type="protein sequence ID" value="MBO0360824.1"/>
    <property type="molecule type" value="Genomic_DNA"/>
</dbReference>
<proteinExistence type="predicted"/>
<name>A0A939EZP5_9BACT</name>
<dbReference type="GO" id="GO:0032259">
    <property type="term" value="P:methylation"/>
    <property type="evidence" value="ECO:0007669"/>
    <property type="project" value="UniProtKB-KW"/>
</dbReference>
<dbReference type="AlphaFoldDB" id="A0A939EZP5"/>
<reference evidence="1" key="1">
    <citation type="submission" date="2021-03" db="EMBL/GenBank/DDBJ databases">
        <authorList>
            <person name="Kim M.K."/>
        </authorList>
    </citation>
    <scope>NUCLEOTIDE SEQUENCE</scope>
    <source>
        <strain evidence="1">BT186</strain>
    </source>
</reference>
<dbReference type="InterPro" id="IPR029063">
    <property type="entry name" value="SAM-dependent_MTases_sf"/>
</dbReference>
<sequence length="64" mass="7100">MILSKPPFGVKTEGAEAQNRYAYKISPILMLFVQHTLDSLAANGLCGILLDEWVLFRTSDVAFV</sequence>
<protein>
    <submittedName>
        <fullName evidence="1">SAM-dependent DNA methyltransferase</fullName>
    </submittedName>
</protein>
<organism evidence="1 2">
    <name type="scientific">Hymenobacter telluris</name>
    <dbReference type="NCBI Taxonomy" id="2816474"/>
    <lineage>
        <taxon>Bacteria</taxon>
        <taxon>Pseudomonadati</taxon>
        <taxon>Bacteroidota</taxon>
        <taxon>Cytophagia</taxon>
        <taxon>Cytophagales</taxon>
        <taxon>Hymenobacteraceae</taxon>
        <taxon>Hymenobacter</taxon>
    </lineage>
</organism>
<keyword evidence="1" id="KW-0808">Transferase</keyword>
<gene>
    <name evidence="1" type="ORF">J0X19_22890</name>
</gene>
<dbReference type="Proteomes" id="UP000664144">
    <property type="component" value="Unassembled WGS sequence"/>
</dbReference>
<keyword evidence="2" id="KW-1185">Reference proteome</keyword>
<dbReference type="RefSeq" id="WP_206986757.1">
    <property type="nucleotide sequence ID" value="NZ_JAFLQZ010000024.1"/>
</dbReference>
<comment type="caution">
    <text evidence="1">The sequence shown here is derived from an EMBL/GenBank/DDBJ whole genome shotgun (WGS) entry which is preliminary data.</text>
</comment>
<dbReference type="GO" id="GO:0008168">
    <property type="term" value="F:methyltransferase activity"/>
    <property type="evidence" value="ECO:0007669"/>
    <property type="project" value="UniProtKB-KW"/>
</dbReference>
<evidence type="ECO:0000313" key="2">
    <source>
        <dbReference type="Proteomes" id="UP000664144"/>
    </source>
</evidence>